<proteinExistence type="predicted"/>
<reference evidence="6 7" key="1">
    <citation type="submission" date="2018-09" db="EMBL/GenBank/DDBJ databases">
        <authorList>
            <person name="Wang X."/>
            <person name="Du Z."/>
        </authorList>
    </citation>
    <scope>NUCLEOTIDE SEQUENCE [LARGE SCALE GENOMIC DNA]</scope>
    <source>
        <strain evidence="6 7">N3</strain>
    </source>
</reference>
<dbReference type="PANTHER" id="PTHR33546">
    <property type="entry name" value="LARGE, MULTIFUNCTIONAL SECRETED PROTEIN-RELATED"/>
    <property type="match status" value="1"/>
</dbReference>
<dbReference type="OrthoDB" id="9808161at2"/>
<dbReference type="InterPro" id="IPR009056">
    <property type="entry name" value="Cyt_c-like_dom"/>
</dbReference>
<dbReference type="InterPro" id="IPR016024">
    <property type="entry name" value="ARM-type_fold"/>
</dbReference>
<dbReference type="PANTHER" id="PTHR33546:SF1">
    <property type="entry name" value="LARGE, MULTIFUNCTIONAL SECRETED PROTEIN"/>
    <property type="match status" value="1"/>
</dbReference>
<keyword evidence="7" id="KW-1185">Reference proteome</keyword>
<gene>
    <name evidence="6" type="ORF">D0X99_15155</name>
</gene>
<evidence type="ECO:0000256" key="4">
    <source>
        <dbReference type="PROSITE-ProRule" id="PRU00433"/>
    </source>
</evidence>
<evidence type="ECO:0000256" key="3">
    <source>
        <dbReference type="ARBA" id="ARBA00023004"/>
    </source>
</evidence>
<dbReference type="InterPro" id="IPR011042">
    <property type="entry name" value="6-blade_b-propeller_TolB-like"/>
</dbReference>
<evidence type="ECO:0000259" key="5">
    <source>
        <dbReference type="PROSITE" id="PS51007"/>
    </source>
</evidence>
<comment type="caution">
    <text evidence="6">The sequence shown here is derived from an EMBL/GenBank/DDBJ whole genome shotgun (WGS) entry which is preliminary data.</text>
</comment>
<dbReference type="Proteomes" id="UP000283522">
    <property type="component" value="Unassembled WGS sequence"/>
</dbReference>
<evidence type="ECO:0000313" key="7">
    <source>
        <dbReference type="Proteomes" id="UP000283522"/>
    </source>
</evidence>
<dbReference type="AlphaFoldDB" id="A0A418PPA3"/>
<evidence type="ECO:0000256" key="1">
    <source>
        <dbReference type="ARBA" id="ARBA00022617"/>
    </source>
</evidence>
<dbReference type="InterPro" id="IPR036909">
    <property type="entry name" value="Cyt_c-like_dom_sf"/>
</dbReference>
<name>A0A418PPA3_9BACT</name>
<dbReference type="GO" id="GO:0046872">
    <property type="term" value="F:metal ion binding"/>
    <property type="evidence" value="ECO:0007669"/>
    <property type="project" value="UniProtKB-KW"/>
</dbReference>
<dbReference type="RefSeq" id="WP_119478871.1">
    <property type="nucleotide sequence ID" value="NZ_QXML01000008.1"/>
</dbReference>
<dbReference type="GO" id="GO:0020037">
    <property type="term" value="F:heme binding"/>
    <property type="evidence" value="ECO:0007669"/>
    <property type="project" value="InterPro"/>
</dbReference>
<dbReference type="NCBIfam" id="TIGR02603">
    <property type="entry name" value="CxxCH_TIGR02603"/>
    <property type="match status" value="1"/>
</dbReference>
<dbReference type="InterPro" id="IPR011041">
    <property type="entry name" value="Quinoprot_gluc/sorb_DH_b-prop"/>
</dbReference>
<sequence length="1000" mass="111303">MKKYLCLAGISGLLFFACDTTKPQLTQEQYDALTDEQKRSVEFALDGIEVLDDRLQLTLFASEPMMTNPTNMDIDDRGRVWITEAYNYRNQLNPKNPVKAEGDRILILEDTDGDGKADKSTVFYQGTDINAALGIAVFGNKVFVSVSPNVFVFTDENGDDVPDKKEVLFTGVGGVQHDHGMHAFTFGPDGKLYFNYGNEGKGLHYADGSPILDPLDRPVTSETAPYQEGMVFRCDPDGSNPEVLAWNFRNNYELAVDSYGRMWQSDNDDDGNRSTRINFVMDYGNYGFKDEMTKADWRTRRVNMEDSVWRQHWHLNDPGVVPNLIQNYAGSPTGILVYEGKLLPTEYQNQVIHADAGPNVIRMYPVQPSGAGFTGEVKPILDGNKRDNWFRPSDVTVAPDGSIFISDWYDPGVGGHAVGDLEKGRVYRLAPKKSKYKVEAPDYSSVESLIELVQNPNRAIHFKAFMALKEKGAEAKEALEKLYESEDSRMKARAFWLLTKLPNGNDYIQKAAADADENIRVAAVRASRINGMKDSAFLLQLAADPSDQVRREVAVAIRYEDAPDVWLKLAEGYRSGDRWYLEALGIAAEFRWDSYLPAYLAKVGQGWSNSAEAKDLIWRSRSAGTPALLEELILAENSPADHRYYRALDFQSADLKNLTLKNLLAKGQNEDQVIILRQAAFDSKKPDAQLLSLAKAKAGEIADDRDFLEIVRKYQLKDQKERLLGLVYQEENRGLANQSAGLFASLYGMGEIEQAMKNSDETKAIAAIRKFGAVDTPDMANLLSKFWKNDKASTAVRTAAMEEAKGYQSEAVLWELAKADQIPADLLPIAQKILMSSWNGNIRVLAVEKYGNSIAEGYDLIRMQSAKGNPENGKTLATSYCLTCHKVGNEGIDFGPALTQIGGKLSREGLINAIINPSEGMGFGYETQLVKFKDGKEIRCIVNSKTENDLIVKLVGSSEQTIYKLADIASITQLSESLMPAFPLSEQELVDLVSYLEGLR</sequence>
<evidence type="ECO:0000313" key="6">
    <source>
        <dbReference type="EMBL" id="RIW13755.1"/>
    </source>
</evidence>
<dbReference type="InterPro" id="IPR013427">
    <property type="entry name" value="Haem-bd_dom_put"/>
</dbReference>
<protein>
    <recommendedName>
        <fullName evidence="5">Cytochrome c domain-containing protein</fullName>
    </recommendedName>
</protein>
<keyword evidence="2 4" id="KW-0479">Metal-binding</keyword>
<dbReference type="PROSITE" id="PS51007">
    <property type="entry name" value="CYTC"/>
    <property type="match status" value="1"/>
</dbReference>
<dbReference type="PROSITE" id="PS51257">
    <property type="entry name" value="PROKAR_LIPOPROTEIN"/>
    <property type="match status" value="1"/>
</dbReference>
<dbReference type="Gene3D" id="1.25.10.10">
    <property type="entry name" value="Leucine-rich Repeat Variant"/>
    <property type="match status" value="1"/>
</dbReference>
<dbReference type="Gene3D" id="2.120.10.30">
    <property type="entry name" value="TolB, C-terminal domain"/>
    <property type="match status" value="1"/>
</dbReference>
<accession>A0A418PPA3</accession>
<keyword evidence="1 4" id="KW-0349">Heme</keyword>
<dbReference type="SUPFAM" id="SSF48371">
    <property type="entry name" value="ARM repeat"/>
    <property type="match status" value="1"/>
</dbReference>
<feature type="domain" description="Cytochrome c" evidence="5">
    <location>
        <begin position="868"/>
        <end position="1000"/>
    </location>
</feature>
<dbReference type="NCBIfam" id="TIGR02604">
    <property type="entry name" value="Piru_Ver_Nterm"/>
    <property type="match status" value="1"/>
</dbReference>
<keyword evidence="3 4" id="KW-0408">Iron</keyword>
<dbReference type="InterPro" id="IPR013428">
    <property type="entry name" value="Membrane-bound_put_N"/>
</dbReference>
<dbReference type="Gene3D" id="1.10.760.10">
    <property type="entry name" value="Cytochrome c-like domain"/>
    <property type="match status" value="1"/>
</dbReference>
<dbReference type="EMBL" id="QXML01000008">
    <property type="protein sequence ID" value="RIW13755.1"/>
    <property type="molecule type" value="Genomic_DNA"/>
</dbReference>
<dbReference type="InterPro" id="IPR011989">
    <property type="entry name" value="ARM-like"/>
</dbReference>
<dbReference type="GO" id="GO:0009055">
    <property type="term" value="F:electron transfer activity"/>
    <property type="evidence" value="ECO:0007669"/>
    <property type="project" value="InterPro"/>
</dbReference>
<evidence type="ECO:0000256" key="2">
    <source>
        <dbReference type="ARBA" id="ARBA00022723"/>
    </source>
</evidence>
<dbReference type="SUPFAM" id="SSF46626">
    <property type="entry name" value="Cytochrome c"/>
    <property type="match status" value="1"/>
</dbReference>
<organism evidence="6 7">
    <name type="scientific">Algoriphagus lacus</name>
    <dbReference type="NCBI Taxonomy" id="2056311"/>
    <lineage>
        <taxon>Bacteria</taxon>
        <taxon>Pseudomonadati</taxon>
        <taxon>Bacteroidota</taxon>
        <taxon>Cytophagia</taxon>
        <taxon>Cytophagales</taxon>
        <taxon>Cyclobacteriaceae</taxon>
        <taxon>Algoriphagus</taxon>
    </lineage>
</organism>
<dbReference type="Pfam" id="PF23500">
    <property type="entry name" value="DUF7133"/>
    <property type="match status" value="1"/>
</dbReference>
<dbReference type="SUPFAM" id="SSF50952">
    <property type="entry name" value="Soluble quinoprotein glucose dehydrogenase"/>
    <property type="match status" value="1"/>
</dbReference>
<dbReference type="InterPro" id="IPR055557">
    <property type="entry name" value="DUF7133"/>
</dbReference>